<dbReference type="AlphaFoldDB" id="A0A0M3IV10"/>
<dbReference type="GO" id="GO:0008104">
    <property type="term" value="P:intracellular protein localization"/>
    <property type="evidence" value="ECO:0007669"/>
    <property type="project" value="TreeGrafter"/>
</dbReference>
<dbReference type="GO" id="GO:0030010">
    <property type="term" value="P:establishment of cell polarity"/>
    <property type="evidence" value="ECO:0007669"/>
    <property type="project" value="TreeGrafter"/>
</dbReference>
<dbReference type="GO" id="GO:0005938">
    <property type="term" value="C:cell cortex"/>
    <property type="evidence" value="ECO:0007669"/>
    <property type="project" value="TreeGrafter"/>
</dbReference>
<organism evidence="2 3">
    <name type="scientific">Ascaris lumbricoides</name>
    <name type="common">Giant roundworm</name>
    <dbReference type="NCBI Taxonomy" id="6252"/>
    <lineage>
        <taxon>Eukaryota</taxon>
        <taxon>Metazoa</taxon>
        <taxon>Ecdysozoa</taxon>
        <taxon>Nematoda</taxon>
        <taxon>Chromadorea</taxon>
        <taxon>Rhabditida</taxon>
        <taxon>Spirurina</taxon>
        <taxon>Ascaridomorpha</taxon>
        <taxon>Ascaridoidea</taxon>
        <taxon>Ascarididae</taxon>
        <taxon>Ascaris</taxon>
    </lineage>
</organism>
<dbReference type="GO" id="GO:0005912">
    <property type="term" value="C:adherens junction"/>
    <property type="evidence" value="ECO:0007669"/>
    <property type="project" value="TreeGrafter"/>
</dbReference>
<dbReference type="SUPFAM" id="SSF50156">
    <property type="entry name" value="PDZ domain-like"/>
    <property type="match status" value="1"/>
</dbReference>
<dbReference type="Proteomes" id="UP000036681">
    <property type="component" value="Unplaced"/>
</dbReference>
<dbReference type="GO" id="GO:0043296">
    <property type="term" value="C:apical junction complex"/>
    <property type="evidence" value="ECO:0007669"/>
    <property type="project" value="TreeGrafter"/>
</dbReference>
<dbReference type="InterPro" id="IPR052213">
    <property type="entry name" value="PAR3"/>
</dbReference>
<sequence>EETQKRVEEEEILNLDIALNETGSAGLGVSLKARAIMKPDGTRQDCGIFIKKVLHGGAAFKDGRLRVNDQLIGIEDVDLRAMEKNSEASDAITKCLKAIGSYFPYFDDQFFEDRKQ</sequence>
<evidence type="ECO:0000313" key="3">
    <source>
        <dbReference type="WBParaSite" id="ALUE_0002258801-mRNA-1"/>
    </source>
</evidence>
<dbReference type="GO" id="GO:0045197">
    <property type="term" value="P:establishment or maintenance of epithelial cell apical/basal polarity"/>
    <property type="evidence" value="ECO:0007669"/>
    <property type="project" value="TreeGrafter"/>
</dbReference>
<dbReference type="GO" id="GO:0016324">
    <property type="term" value="C:apical plasma membrane"/>
    <property type="evidence" value="ECO:0007669"/>
    <property type="project" value="TreeGrafter"/>
</dbReference>
<protein>
    <submittedName>
        <fullName evidence="3">PDZ domain-containing protein</fullName>
    </submittedName>
</protein>
<dbReference type="GO" id="GO:0051660">
    <property type="term" value="P:establishment of centrosome localization"/>
    <property type="evidence" value="ECO:0007669"/>
    <property type="project" value="TreeGrafter"/>
</dbReference>
<dbReference type="InterPro" id="IPR001478">
    <property type="entry name" value="PDZ"/>
</dbReference>
<dbReference type="PANTHER" id="PTHR16484:SF17">
    <property type="entry name" value="BAZOOKA, ISOFORM B"/>
    <property type="match status" value="1"/>
</dbReference>
<dbReference type="WBParaSite" id="ALUE_0002258801-mRNA-1">
    <property type="protein sequence ID" value="ALUE_0002258801-mRNA-1"/>
    <property type="gene ID" value="ALUE_0002258801"/>
</dbReference>
<accession>A0A0M3IV10</accession>
<name>A0A0M3IV10_ASCLU</name>
<dbReference type="Gene3D" id="2.30.42.10">
    <property type="match status" value="1"/>
</dbReference>
<dbReference type="PROSITE" id="PS50106">
    <property type="entry name" value="PDZ"/>
    <property type="match status" value="1"/>
</dbReference>
<feature type="domain" description="PDZ" evidence="1">
    <location>
        <begin position="16"/>
        <end position="82"/>
    </location>
</feature>
<keyword evidence="2" id="KW-1185">Reference proteome</keyword>
<reference evidence="3" key="1">
    <citation type="submission" date="2017-02" db="UniProtKB">
        <authorList>
            <consortium name="WormBaseParasite"/>
        </authorList>
    </citation>
    <scope>IDENTIFICATION</scope>
</reference>
<evidence type="ECO:0000259" key="1">
    <source>
        <dbReference type="PROSITE" id="PS50106"/>
    </source>
</evidence>
<evidence type="ECO:0000313" key="2">
    <source>
        <dbReference type="Proteomes" id="UP000036681"/>
    </source>
</evidence>
<dbReference type="InterPro" id="IPR036034">
    <property type="entry name" value="PDZ_sf"/>
</dbReference>
<dbReference type="Pfam" id="PF00595">
    <property type="entry name" value="PDZ"/>
    <property type="match status" value="1"/>
</dbReference>
<dbReference type="GO" id="GO:0000226">
    <property type="term" value="P:microtubule cytoskeleton organization"/>
    <property type="evidence" value="ECO:0007669"/>
    <property type="project" value="TreeGrafter"/>
</dbReference>
<proteinExistence type="predicted"/>
<dbReference type="PANTHER" id="PTHR16484">
    <property type="entry name" value="PARTITIONING DEFECTIVE 3 RELATED"/>
    <property type="match status" value="1"/>
</dbReference>
<dbReference type="GO" id="GO:0035091">
    <property type="term" value="F:phosphatidylinositol binding"/>
    <property type="evidence" value="ECO:0007669"/>
    <property type="project" value="TreeGrafter"/>
</dbReference>
<dbReference type="GO" id="GO:0007155">
    <property type="term" value="P:cell adhesion"/>
    <property type="evidence" value="ECO:0007669"/>
    <property type="project" value="TreeGrafter"/>
</dbReference>
<dbReference type="SMART" id="SM00228">
    <property type="entry name" value="PDZ"/>
    <property type="match status" value="1"/>
</dbReference>